<feature type="binding site" evidence="10">
    <location>
        <position position="27"/>
    </location>
    <ligand>
        <name>[4Fe-4S] cluster</name>
        <dbReference type="ChEBI" id="CHEBI:49883"/>
        <label>1</label>
        <note>4Fe-4S-S-AdoMet</note>
    </ligand>
</feature>
<dbReference type="InterPro" id="IPR013483">
    <property type="entry name" value="MoaA"/>
</dbReference>
<feature type="binding site" evidence="10">
    <location>
        <position position="155"/>
    </location>
    <ligand>
        <name>GTP</name>
        <dbReference type="ChEBI" id="CHEBI:37565"/>
    </ligand>
</feature>
<comment type="subunit">
    <text evidence="10">Monomer and homodimer.</text>
</comment>
<evidence type="ECO:0000256" key="10">
    <source>
        <dbReference type="HAMAP-Rule" id="MF_01225"/>
    </source>
</evidence>
<keyword evidence="6 10" id="KW-0411">Iron-sulfur</keyword>
<dbReference type="SFLD" id="SFLDG01383">
    <property type="entry name" value="cyclic_pyranopterin_phosphate"/>
    <property type="match status" value="1"/>
</dbReference>
<dbReference type="InterPro" id="IPR010505">
    <property type="entry name" value="MoaA_twitch"/>
</dbReference>
<feature type="binding site" evidence="10">
    <location>
        <position position="67"/>
    </location>
    <ligand>
        <name>S-adenosyl-L-methionine</name>
        <dbReference type="ChEBI" id="CHEBI:59789"/>
    </ligand>
</feature>
<feature type="binding site" evidence="10">
    <location>
        <position position="250"/>
    </location>
    <ligand>
        <name>[4Fe-4S] cluster</name>
        <dbReference type="ChEBI" id="CHEBI:49883"/>
        <label>2</label>
        <note>4Fe-4S-substrate</note>
    </ligand>
</feature>
<evidence type="ECO:0000256" key="2">
    <source>
        <dbReference type="ARBA" id="ARBA00022691"/>
    </source>
</evidence>
<evidence type="ECO:0000313" key="12">
    <source>
        <dbReference type="EMBL" id="MBK6087733.1"/>
    </source>
</evidence>
<comment type="cofactor">
    <cofactor evidence="10">
        <name>[4Fe-4S] cluster</name>
        <dbReference type="ChEBI" id="CHEBI:49883"/>
    </cofactor>
    <text evidence="10">Binds 2 [4Fe-4S] clusters. Binds 1 [4Fe-4S] cluster coordinated with 3 cysteines and an exchangeable S-adenosyl-L-methionine and 1 [4Fe-4S] cluster coordinated with 3 cysteines and the GTP-derived substrate.</text>
</comment>
<comment type="catalytic activity">
    <reaction evidence="10">
        <text>GTP + AH2 + S-adenosyl-L-methionine = (8S)-3',8-cyclo-7,8-dihydroguanosine 5'-triphosphate + 5'-deoxyadenosine + L-methionine + A + H(+)</text>
        <dbReference type="Rhea" id="RHEA:49576"/>
        <dbReference type="ChEBI" id="CHEBI:13193"/>
        <dbReference type="ChEBI" id="CHEBI:15378"/>
        <dbReference type="ChEBI" id="CHEBI:17319"/>
        <dbReference type="ChEBI" id="CHEBI:17499"/>
        <dbReference type="ChEBI" id="CHEBI:37565"/>
        <dbReference type="ChEBI" id="CHEBI:57844"/>
        <dbReference type="ChEBI" id="CHEBI:59789"/>
        <dbReference type="ChEBI" id="CHEBI:131766"/>
        <dbReference type="EC" id="4.1.99.22"/>
    </reaction>
</comment>
<keyword evidence="3 10" id="KW-0479">Metal-binding</keyword>
<name>A0A934TZJ1_9FIRM</name>
<dbReference type="InterPro" id="IPR013785">
    <property type="entry name" value="Aldolase_TIM"/>
</dbReference>
<dbReference type="AlphaFoldDB" id="A0A934TZJ1"/>
<evidence type="ECO:0000256" key="7">
    <source>
        <dbReference type="ARBA" id="ARBA00023134"/>
    </source>
</evidence>
<keyword evidence="9 10" id="KW-0456">Lyase</keyword>
<feature type="binding site" evidence="10">
    <location>
        <position position="189"/>
    </location>
    <ligand>
        <name>S-adenosyl-L-methionine</name>
        <dbReference type="ChEBI" id="CHEBI:59789"/>
    </ligand>
</feature>
<dbReference type="PROSITE" id="PS51918">
    <property type="entry name" value="RADICAL_SAM"/>
    <property type="match status" value="1"/>
</dbReference>
<dbReference type="Proteomes" id="UP000633365">
    <property type="component" value="Unassembled WGS sequence"/>
</dbReference>
<evidence type="ECO:0000256" key="5">
    <source>
        <dbReference type="ARBA" id="ARBA00023004"/>
    </source>
</evidence>
<keyword evidence="13" id="KW-1185">Reference proteome</keyword>
<dbReference type="CDD" id="cd21117">
    <property type="entry name" value="Twitch_MoaA"/>
    <property type="match status" value="1"/>
</dbReference>
<evidence type="ECO:0000259" key="11">
    <source>
        <dbReference type="PROSITE" id="PS51918"/>
    </source>
</evidence>
<dbReference type="GO" id="GO:0061799">
    <property type="term" value="F:cyclic pyranopterin monophosphate synthase activity"/>
    <property type="evidence" value="ECO:0007669"/>
    <property type="project" value="TreeGrafter"/>
</dbReference>
<dbReference type="PANTHER" id="PTHR22960">
    <property type="entry name" value="MOLYBDOPTERIN COFACTOR SYNTHESIS PROTEIN A"/>
    <property type="match status" value="1"/>
</dbReference>
<dbReference type="Pfam" id="PF04055">
    <property type="entry name" value="Radical_SAM"/>
    <property type="match status" value="1"/>
</dbReference>
<dbReference type="GO" id="GO:1904047">
    <property type="term" value="F:S-adenosyl-L-methionine binding"/>
    <property type="evidence" value="ECO:0007669"/>
    <property type="project" value="UniProtKB-UniRule"/>
</dbReference>
<comment type="pathway">
    <text evidence="10">Cofactor biosynthesis; molybdopterin biosynthesis.</text>
</comment>
<dbReference type="InterPro" id="IPR040064">
    <property type="entry name" value="MoaA-like"/>
</dbReference>
<protein>
    <recommendedName>
        <fullName evidence="10">GTP 3',8-cyclase</fullName>
        <ecNumber evidence="10">4.1.99.22</ecNumber>
    </recommendedName>
    <alternativeName>
        <fullName evidence="10">Molybdenum cofactor biosynthesis protein A</fullName>
    </alternativeName>
</protein>
<evidence type="ECO:0000256" key="3">
    <source>
        <dbReference type="ARBA" id="ARBA00022723"/>
    </source>
</evidence>
<dbReference type="SMART" id="SM00729">
    <property type="entry name" value="Elp3"/>
    <property type="match status" value="1"/>
</dbReference>
<comment type="function">
    <text evidence="10">Catalyzes the cyclization of GTP to (8S)-3',8-cyclo-7,8-dihydroguanosine 5'-triphosphate.</text>
</comment>
<dbReference type="Gene3D" id="3.20.20.70">
    <property type="entry name" value="Aldolase class I"/>
    <property type="match status" value="1"/>
</dbReference>
<dbReference type="SUPFAM" id="SSF102114">
    <property type="entry name" value="Radical SAM enzymes"/>
    <property type="match status" value="1"/>
</dbReference>
<keyword evidence="4 10" id="KW-0547">Nucleotide-binding</keyword>
<sequence>MQDSFGRTIQYLRLSVTDLCNYRCIYCMPEEGVCKKSHADMLSIEEMTEIVRAAHQLGISKVRLTGGEPLVRKGIISLCRNIKAIDSGIELGITTNGSFLSTMASELKDAGVDRLNISLDSMHPETFSRITRGGDPKDVLCGIKAAQNAGFDNIKINTVLLKGINDKELYDFINLTKDHAIHVRFIELMPLGVAKSWDSSRFMTTAAIEGYLHNAELLRINGVARVYHLPDHKGTIGLICPMSNSFCPSCNKIRVTADGRLKPCLHSDQEIDLRGLQGEALTETIKNGILQKPENHRFGLTGASTARYMNEIGG</sequence>
<evidence type="ECO:0000256" key="9">
    <source>
        <dbReference type="ARBA" id="ARBA00023239"/>
    </source>
</evidence>
<evidence type="ECO:0000256" key="6">
    <source>
        <dbReference type="ARBA" id="ARBA00023014"/>
    </source>
</evidence>
<feature type="binding site" evidence="10">
    <location>
        <position position="26"/>
    </location>
    <ligand>
        <name>S-adenosyl-L-methionine</name>
        <dbReference type="ChEBI" id="CHEBI:59789"/>
    </ligand>
</feature>
<keyword evidence="5 10" id="KW-0408">Iron</keyword>
<evidence type="ECO:0000256" key="1">
    <source>
        <dbReference type="ARBA" id="ARBA00022485"/>
    </source>
</evidence>
<dbReference type="GO" id="GO:0051539">
    <property type="term" value="F:4 iron, 4 sulfur cluster binding"/>
    <property type="evidence" value="ECO:0007669"/>
    <property type="project" value="UniProtKB-UniRule"/>
</dbReference>
<keyword evidence="7 10" id="KW-0342">GTP-binding</keyword>
<keyword evidence="2 10" id="KW-0949">S-adenosyl-L-methionine</keyword>
<evidence type="ECO:0000313" key="13">
    <source>
        <dbReference type="Proteomes" id="UP000633365"/>
    </source>
</evidence>
<dbReference type="HAMAP" id="MF_01225_B">
    <property type="entry name" value="MoaA_B"/>
    <property type="match status" value="1"/>
</dbReference>
<proteinExistence type="inferred from homology"/>
<reference evidence="12" key="1">
    <citation type="submission" date="2021-01" db="EMBL/GenBank/DDBJ databases">
        <title>Genome public.</title>
        <authorList>
            <person name="Liu C."/>
            <person name="Sun Q."/>
        </authorList>
    </citation>
    <scope>NUCLEOTIDE SEQUENCE</scope>
    <source>
        <strain evidence="12">M6</strain>
    </source>
</reference>
<feature type="binding site" evidence="10">
    <location>
        <position position="13"/>
    </location>
    <ligand>
        <name>GTP</name>
        <dbReference type="ChEBI" id="CHEBI:37565"/>
    </ligand>
</feature>
<evidence type="ECO:0000256" key="8">
    <source>
        <dbReference type="ARBA" id="ARBA00023150"/>
    </source>
</evidence>
<dbReference type="SFLD" id="SFLDG01067">
    <property type="entry name" value="SPASM/twitch_domain_containing"/>
    <property type="match status" value="1"/>
</dbReference>
<dbReference type="EMBL" id="JAEQMG010000041">
    <property type="protein sequence ID" value="MBK6087733.1"/>
    <property type="molecule type" value="Genomic_DNA"/>
</dbReference>
<keyword evidence="1 10" id="KW-0004">4Fe-4S</keyword>
<keyword evidence="8 10" id="KW-0501">Molybdenum cofactor biosynthesis</keyword>
<dbReference type="Pfam" id="PF06463">
    <property type="entry name" value="Mob_synth_C"/>
    <property type="match status" value="1"/>
</dbReference>
<dbReference type="EC" id="4.1.99.22" evidence="10"/>
<dbReference type="GO" id="GO:0005525">
    <property type="term" value="F:GTP binding"/>
    <property type="evidence" value="ECO:0007669"/>
    <property type="project" value="UniProtKB-UniRule"/>
</dbReference>
<feature type="binding site" evidence="10">
    <location>
        <position position="118"/>
    </location>
    <ligand>
        <name>S-adenosyl-L-methionine</name>
        <dbReference type="ChEBI" id="CHEBI:59789"/>
    </ligand>
</feature>
<dbReference type="GO" id="GO:0061798">
    <property type="term" value="F:GTP 3',8'-cyclase activity"/>
    <property type="evidence" value="ECO:0007669"/>
    <property type="project" value="UniProtKB-UniRule"/>
</dbReference>
<feature type="binding site" evidence="10">
    <location>
        <position position="94"/>
    </location>
    <ligand>
        <name>GTP</name>
        <dbReference type="ChEBI" id="CHEBI:37565"/>
    </ligand>
</feature>
<feature type="binding site" evidence="10">
    <location>
        <position position="264"/>
    </location>
    <ligand>
        <name>[4Fe-4S] cluster</name>
        <dbReference type="ChEBI" id="CHEBI:49883"/>
        <label>2</label>
        <note>4Fe-4S-substrate</note>
    </ligand>
</feature>
<comment type="similarity">
    <text evidence="10">Belongs to the radical SAM superfamily. MoaA family.</text>
</comment>
<gene>
    <name evidence="10 12" type="primary">moaA</name>
    <name evidence="12" type="ORF">JKK62_03535</name>
</gene>
<dbReference type="CDD" id="cd01335">
    <property type="entry name" value="Radical_SAM"/>
    <property type="match status" value="1"/>
</dbReference>
<dbReference type="InterPro" id="IPR006638">
    <property type="entry name" value="Elp3/MiaA/NifB-like_rSAM"/>
</dbReference>
<dbReference type="InterPro" id="IPR007197">
    <property type="entry name" value="rSAM"/>
</dbReference>
<feature type="binding site" evidence="10">
    <location>
        <position position="20"/>
    </location>
    <ligand>
        <name>[4Fe-4S] cluster</name>
        <dbReference type="ChEBI" id="CHEBI:49883"/>
        <label>1</label>
        <note>4Fe-4S-S-AdoMet</note>
    </ligand>
</feature>
<feature type="domain" description="Radical SAM core" evidence="11">
    <location>
        <begin position="4"/>
        <end position="221"/>
    </location>
</feature>
<dbReference type="SFLD" id="SFLDS00029">
    <property type="entry name" value="Radical_SAM"/>
    <property type="match status" value="1"/>
</dbReference>
<organism evidence="12 13">
    <name type="scientific">Ruminococcus difficilis</name>
    <dbReference type="NCBI Taxonomy" id="2763069"/>
    <lineage>
        <taxon>Bacteria</taxon>
        <taxon>Bacillati</taxon>
        <taxon>Bacillota</taxon>
        <taxon>Clostridia</taxon>
        <taxon>Eubacteriales</taxon>
        <taxon>Oscillospiraceae</taxon>
        <taxon>Ruminococcus</taxon>
    </lineage>
</organism>
<feature type="binding site" evidence="10">
    <location>
        <position position="247"/>
    </location>
    <ligand>
        <name>[4Fe-4S] cluster</name>
        <dbReference type="ChEBI" id="CHEBI:49883"/>
        <label>2</label>
        <note>4Fe-4S-substrate</note>
    </ligand>
</feature>
<accession>A0A934TZJ1</accession>
<dbReference type="InterPro" id="IPR058240">
    <property type="entry name" value="rSAM_sf"/>
</dbReference>
<dbReference type="SFLD" id="SFLDG01386">
    <property type="entry name" value="main_SPASM_domain-containing"/>
    <property type="match status" value="1"/>
</dbReference>
<comment type="caution">
    <text evidence="12">The sequence shown here is derived from an EMBL/GenBank/DDBJ whole genome shotgun (WGS) entry which is preliminary data.</text>
</comment>
<dbReference type="NCBIfam" id="TIGR02666">
    <property type="entry name" value="moaA"/>
    <property type="match status" value="1"/>
</dbReference>
<dbReference type="PANTHER" id="PTHR22960:SF0">
    <property type="entry name" value="MOLYBDENUM COFACTOR BIOSYNTHESIS PROTEIN 1"/>
    <property type="match status" value="1"/>
</dbReference>
<dbReference type="NCBIfam" id="NF001199">
    <property type="entry name" value="PRK00164.2-1"/>
    <property type="match status" value="1"/>
</dbReference>
<dbReference type="GO" id="GO:0046872">
    <property type="term" value="F:metal ion binding"/>
    <property type="evidence" value="ECO:0007669"/>
    <property type="project" value="UniProtKB-KW"/>
</dbReference>
<evidence type="ECO:0000256" key="4">
    <source>
        <dbReference type="ARBA" id="ARBA00022741"/>
    </source>
</evidence>
<feature type="binding site" evidence="10">
    <location>
        <position position="63"/>
    </location>
    <ligand>
        <name>GTP</name>
        <dbReference type="ChEBI" id="CHEBI:37565"/>
    </ligand>
</feature>
<dbReference type="InterPro" id="IPR050105">
    <property type="entry name" value="MoCo_biosynth_MoaA/MoaC"/>
</dbReference>
<dbReference type="GO" id="GO:0006777">
    <property type="term" value="P:Mo-molybdopterin cofactor biosynthetic process"/>
    <property type="evidence" value="ECO:0007669"/>
    <property type="project" value="UniProtKB-UniRule"/>
</dbReference>
<feature type="binding site" evidence="10">
    <location>
        <begin position="252"/>
        <end position="254"/>
    </location>
    <ligand>
        <name>GTP</name>
        <dbReference type="ChEBI" id="CHEBI:37565"/>
    </ligand>
</feature>
<feature type="binding site" evidence="10">
    <location>
        <position position="24"/>
    </location>
    <ligand>
        <name>[4Fe-4S] cluster</name>
        <dbReference type="ChEBI" id="CHEBI:49883"/>
        <label>1</label>
        <note>4Fe-4S-S-AdoMet</note>
    </ligand>
</feature>